<keyword evidence="2" id="KW-1185">Reference proteome</keyword>
<dbReference type="Proteomes" id="UP000008037">
    <property type="component" value="Chromosome"/>
</dbReference>
<dbReference type="BioCyc" id="CNIT1237085:G1324-1407-MONOMER"/>
<sequence>MFALIAGILAISMVAASIAGGQMLSAQAQNSDDPMPVDLECETGAEVCEQEIKNVVQSVVSTSGTATVKVIPDKVSVTIGVETRGETAEQAAAANAELMEKVLAALRDLGIPEDQISTNWYSVWPVYEMRSPPCIEIYPQPPECAPKNEITGYVASNSVTVTLDADEDVGKVIDTAVAAGATSVNGAYFFVSSERQEEIRGGLIADAIANARSRADKAAAAANMEITGVKSINLNDMYFPVIYKELAQADRGTSSSSTPILPGQQEISMTVQVTFRMS</sequence>
<protein>
    <recommendedName>
        <fullName evidence="3">Outer membrane protein</fullName>
    </recommendedName>
</protein>
<dbReference type="PANTHER" id="PTHR34387:SF2">
    <property type="entry name" value="SLR1258 PROTEIN"/>
    <property type="match status" value="1"/>
</dbReference>
<dbReference type="Pfam" id="PF04402">
    <property type="entry name" value="SIMPL"/>
    <property type="match status" value="1"/>
</dbReference>
<dbReference type="KEGG" id="nga:Ngar_c14090"/>
<dbReference type="AlphaFoldDB" id="K0IEZ5"/>
<proteinExistence type="predicted"/>
<evidence type="ECO:0008006" key="3">
    <source>
        <dbReference type="Google" id="ProtNLM"/>
    </source>
</evidence>
<organism evidence="1 2">
    <name type="scientific">Nitrososphaera gargensis (strain Ga9.2)</name>
    <dbReference type="NCBI Taxonomy" id="1237085"/>
    <lineage>
        <taxon>Archaea</taxon>
        <taxon>Nitrososphaerota</taxon>
        <taxon>Nitrososphaeria</taxon>
        <taxon>Nitrososphaerales</taxon>
        <taxon>Nitrososphaeraceae</taxon>
        <taxon>Nitrososphaera</taxon>
    </lineage>
</organism>
<dbReference type="PANTHER" id="PTHR34387">
    <property type="entry name" value="SLR1258 PROTEIN"/>
    <property type="match status" value="1"/>
</dbReference>
<dbReference type="EMBL" id="CP002408">
    <property type="protein sequence ID" value="AFU58345.1"/>
    <property type="molecule type" value="Genomic_DNA"/>
</dbReference>
<dbReference type="Gene3D" id="3.30.70.2970">
    <property type="entry name" value="Protein of unknown function (DUF541), domain 2"/>
    <property type="match status" value="1"/>
</dbReference>
<accession>K0IEZ5</accession>
<dbReference type="HOGENOM" id="CLU_080344_1_0_2"/>
<name>K0IEZ5_NITGG</name>
<dbReference type="GO" id="GO:0006974">
    <property type="term" value="P:DNA damage response"/>
    <property type="evidence" value="ECO:0007669"/>
    <property type="project" value="TreeGrafter"/>
</dbReference>
<dbReference type="InterPro" id="IPR007497">
    <property type="entry name" value="SIMPL/DUF541"/>
</dbReference>
<reference evidence="1 2" key="1">
    <citation type="journal article" date="2012" name="Environ. Microbiol.">
        <title>The genome of the ammonia-oxidizing Candidatus Nitrososphaera gargensis: insights into metabolic versatility and environmental adaptations.</title>
        <authorList>
            <person name="Spang A."/>
            <person name="Poehlein A."/>
            <person name="Offre P."/>
            <person name="Zumbragel S."/>
            <person name="Haider S."/>
            <person name="Rychlik N."/>
            <person name="Nowka B."/>
            <person name="Schmeisser C."/>
            <person name="Lebedeva E.V."/>
            <person name="Rattei T."/>
            <person name="Bohm C."/>
            <person name="Schmid M."/>
            <person name="Galushko A."/>
            <person name="Hatzenpichler R."/>
            <person name="Weinmaier T."/>
            <person name="Daniel R."/>
            <person name="Schleper C."/>
            <person name="Spieck E."/>
            <person name="Streit W."/>
            <person name="Wagner M."/>
        </authorList>
    </citation>
    <scope>NUCLEOTIDE SEQUENCE [LARGE SCALE GENOMIC DNA]</scope>
    <source>
        <strain evidence="2">Ga9.2</strain>
    </source>
</reference>
<dbReference type="STRING" id="1237085.Ngar_c14090"/>
<evidence type="ECO:0000313" key="2">
    <source>
        <dbReference type="Proteomes" id="UP000008037"/>
    </source>
</evidence>
<dbReference type="Gene3D" id="3.30.110.170">
    <property type="entry name" value="Protein of unknown function (DUF541), domain 1"/>
    <property type="match status" value="1"/>
</dbReference>
<gene>
    <name evidence="1" type="ordered locus">Ngar_c14090</name>
</gene>
<dbReference type="InterPro" id="IPR052022">
    <property type="entry name" value="26kDa_periplasmic_antigen"/>
</dbReference>
<dbReference type="InParanoid" id="K0IEZ5"/>
<evidence type="ECO:0000313" key="1">
    <source>
        <dbReference type="EMBL" id="AFU58345.1"/>
    </source>
</evidence>